<dbReference type="Gene3D" id="3.30.2310.20">
    <property type="entry name" value="RelE-like"/>
    <property type="match status" value="1"/>
</dbReference>
<reference evidence="1 2" key="1">
    <citation type="journal article" date="2016" name="Environ. Microbiol.">
        <title>Genomic resolution of a cold subsurface aquifer community provides metabolic insights for novel microbes adapted to high CO concentrations.</title>
        <authorList>
            <person name="Probst A.J."/>
            <person name="Castelle C.J."/>
            <person name="Singh A."/>
            <person name="Brown C.T."/>
            <person name="Anantharaman K."/>
            <person name="Sharon I."/>
            <person name="Hug L.A."/>
            <person name="Burstein D."/>
            <person name="Emerson J.B."/>
            <person name="Thomas B.C."/>
            <person name="Banfield J.F."/>
        </authorList>
    </citation>
    <scope>NUCLEOTIDE SEQUENCE [LARGE SCALE GENOMIC DNA]</scope>
    <source>
        <strain evidence="1">CG1_02_32_51</strain>
    </source>
</reference>
<accession>A0A1J4UB68</accession>
<comment type="caution">
    <text evidence="1">The sequence shown here is derived from an EMBL/GenBank/DDBJ whole genome shotgun (WGS) entry which is preliminary data.</text>
</comment>
<name>A0A1J4UB68_9BACT</name>
<dbReference type="EMBL" id="MNVC01000020">
    <property type="protein sequence ID" value="OIO19479.1"/>
    <property type="molecule type" value="Genomic_DNA"/>
</dbReference>
<dbReference type="InterPro" id="IPR035093">
    <property type="entry name" value="RelE/ParE_toxin_dom_sf"/>
</dbReference>
<evidence type="ECO:0000313" key="1">
    <source>
        <dbReference type="EMBL" id="OIO19479.1"/>
    </source>
</evidence>
<evidence type="ECO:0008006" key="3">
    <source>
        <dbReference type="Google" id="ProtNLM"/>
    </source>
</evidence>
<dbReference type="STRING" id="1805238.AUJ23_02025"/>
<sequence length="90" mass="10679">MNYKFFITNSAWQEAKRLSSDVKRKLVSLQYPLCFSINSSQNCLSLPIDNYRFFDFSVRSLGYRVIYTVLEEKKEIVVVSVYWLRKSFSS</sequence>
<dbReference type="SUPFAM" id="SSF143011">
    <property type="entry name" value="RelE-like"/>
    <property type="match status" value="1"/>
</dbReference>
<dbReference type="Proteomes" id="UP000181941">
    <property type="component" value="Unassembled WGS sequence"/>
</dbReference>
<evidence type="ECO:0000313" key="2">
    <source>
        <dbReference type="Proteomes" id="UP000181941"/>
    </source>
</evidence>
<protein>
    <recommendedName>
        <fullName evidence="3">Plasmid stabilization protein</fullName>
    </recommendedName>
</protein>
<organism evidence="1 2">
    <name type="scientific">Candidatus Magasanikbacteria bacterium CG1_02_32_51</name>
    <dbReference type="NCBI Taxonomy" id="1805238"/>
    <lineage>
        <taxon>Bacteria</taxon>
        <taxon>Candidatus Magasanikiibacteriota</taxon>
    </lineage>
</organism>
<gene>
    <name evidence="1" type="ORF">AUJ23_02025</name>
</gene>
<proteinExistence type="predicted"/>
<dbReference type="AlphaFoldDB" id="A0A1J4UB68"/>